<comment type="subcellular location">
    <subcellularLocation>
        <location evidence="1">Membrane</location>
    </subcellularLocation>
</comment>
<dbReference type="GO" id="GO:0046933">
    <property type="term" value="F:proton-transporting ATP synthase activity, rotational mechanism"/>
    <property type="evidence" value="ECO:0007669"/>
    <property type="project" value="InterPro"/>
</dbReference>
<dbReference type="PANTHER" id="PTHR11910">
    <property type="entry name" value="ATP SYNTHASE DELTA CHAIN"/>
    <property type="match status" value="1"/>
</dbReference>
<evidence type="ECO:0000256" key="6">
    <source>
        <dbReference type="ARBA" id="ARBA00023136"/>
    </source>
</evidence>
<dbReference type="NCBIfam" id="TIGR01145">
    <property type="entry name" value="ATP_synt_delta"/>
    <property type="match status" value="1"/>
</dbReference>
<evidence type="ECO:0000256" key="5">
    <source>
        <dbReference type="ARBA" id="ARBA00023065"/>
    </source>
</evidence>
<evidence type="ECO:0008006" key="10">
    <source>
        <dbReference type="Google" id="ProtNLM"/>
    </source>
</evidence>
<evidence type="ECO:0000313" key="9">
    <source>
        <dbReference type="Proteomes" id="UP000017836"/>
    </source>
</evidence>
<keyword evidence="4" id="KW-0375">Hydrogen ion transport</keyword>
<gene>
    <name evidence="8" type="ORF">AMTR_s00022p00232380</name>
</gene>
<protein>
    <recommendedName>
        <fullName evidence="10">ATP synthase delta chain, chloroplastic</fullName>
    </recommendedName>
</protein>
<dbReference type="EMBL" id="KI392687">
    <property type="protein sequence ID" value="ERN11716.1"/>
    <property type="molecule type" value="Genomic_DNA"/>
</dbReference>
<dbReference type="OMA" id="FPIRINN"/>
<keyword evidence="3" id="KW-0813">Transport</keyword>
<dbReference type="GO" id="GO:0003729">
    <property type="term" value="F:mRNA binding"/>
    <property type="evidence" value="ECO:0007669"/>
    <property type="project" value="EnsemblPlants"/>
</dbReference>
<dbReference type="GO" id="GO:0009409">
    <property type="term" value="P:response to cold"/>
    <property type="evidence" value="ECO:0007669"/>
    <property type="project" value="EnsemblPlants"/>
</dbReference>
<name>W1PVK0_AMBTC</name>
<dbReference type="InterPro" id="IPR026015">
    <property type="entry name" value="ATP_synth_OSCP/delta_N_sf"/>
</dbReference>
<dbReference type="STRING" id="13333.W1PVK0"/>
<dbReference type="KEGG" id="atr:18439917"/>
<dbReference type="AlphaFoldDB" id="W1PVK0"/>
<dbReference type="HOGENOM" id="CLU_085114_1_0_1"/>
<sequence length="251" mass="27506">MQALNRSPMALRLQIISSPLSQSPKPNLIQNLRSSFTGVSIKLRPKLAGKVARNRRVSGAVMMDSAAASYATALADVAKHSGTLETTSSDLEKIESIFKDDQIFEFFTNPVVSIENKREVLDQITESAKLQRSTANLLNILVDAKRSELIRDIVKEFEVVYNKLTDTELAIVGSVVKLEGQQLAQIASQVQRLTGAKNVRIKTVIEPELLAGFTIRYGSSGSKLIDMSVKKQLQEIAGQLDLEEMVGSFAA</sequence>
<proteinExistence type="inferred from homology"/>
<dbReference type="PROSITE" id="PS00389">
    <property type="entry name" value="ATPASE_DELTA"/>
    <property type="match status" value="1"/>
</dbReference>
<organism evidence="8 9">
    <name type="scientific">Amborella trichopoda</name>
    <dbReference type="NCBI Taxonomy" id="13333"/>
    <lineage>
        <taxon>Eukaryota</taxon>
        <taxon>Viridiplantae</taxon>
        <taxon>Streptophyta</taxon>
        <taxon>Embryophyta</taxon>
        <taxon>Tracheophyta</taxon>
        <taxon>Spermatophyta</taxon>
        <taxon>Magnoliopsida</taxon>
        <taxon>Amborellales</taxon>
        <taxon>Amborellaceae</taxon>
        <taxon>Amborella</taxon>
    </lineage>
</organism>
<evidence type="ECO:0000256" key="7">
    <source>
        <dbReference type="ARBA" id="ARBA00023310"/>
    </source>
</evidence>
<dbReference type="Proteomes" id="UP000017836">
    <property type="component" value="Unassembled WGS sequence"/>
</dbReference>
<comment type="similarity">
    <text evidence="2">Belongs to the ATPase delta chain family.</text>
</comment>
<dbReference type="GO" id="GO:0016020">
    <property type="term" value="C:membrane"/>
    <property type="evidence" value="ECO:0007669"/>
    <property type="project" value="UniProtKB-SubCell"/>
</dbReference>
<dbReference type="SUPFAM" id="SSF47928">
    <property type="entry name" value="N-terminal domain of the delta subunit of the F1F0-ATP synthase"/>
    <property type="match status" value="1"/>
</dbReference>
<reference evidence="9" key="1">
    <citation type="journal article" date="2013" name="Science">
        <title>The Amborella genome and the evolution of flowering plants.</title>
        <authorList>
            <consortium name="Amborella Genome Project"/>
        </authorList>
    </citation>
    <scope>NUCLEOTIDE SEQUENCE [LARGE SCALE GENOMIC DNA]</scope>
</reference>
<keyword evidence="5" id="KW-0406">Ion transport</keyword>
<dbReference type="InterPro" id="IPR020781">
    <property type="entry name" value="ATPase_OSCP/d_CS"/>
</dbReference>
<dbReference type="GO" id="GO:0015986">
    <property type="term" value="P:proton motive force-driven ATP synthesis"/>
    <property type="evidence" value="ECO:0000318"/>
    <property type="project" value="GO_Central"/>
</dbReference>
<dbReference type="GO" id="GO:0010319">
    <property type="term" value="C:stromule"/>
    <property type="evidence" value="ECO:0007669"/>
    <property type="project" value="EnsemblPlants"/>
</dbReference>
<dbReference type="GO" id="GO:0009773">
    <property type="term" value="P:photosynthetic electron transport in photosystem I"/>
    <property type="evidence" value="ECO:0000318"/>
    <property type="project" value="GO_Central"/>
</dbReference>
<evidence type="ECO:0000256" key="2">
    <source>
        <dbReference type="ARBA" id="ARBA00007046"/>
    </source>
</evidence>
<evidence type="ECO:0000256" key="3">
    <source>
        <dbReference type="ARBA" id="ARBA00022448"/>
    </source>
</evidence>
<dbReference type="Pfam" id="PF00213">
    <property type="entry name" value="OSCP"/>
    <property type="match status" value="1"/>
</dbReference>
<accession>W1PVK0</accession>
<keyword evidence="7" id="KW-0066">ATP synthesis</keyword>
<dbReference type="PRINTS" id="PR00125">
    <property type="entry name" value="ATPASEDELTA"/>
</dbReference>
<evidence type="ECO:0000256" key="4">
    <source>
        <dbReference type="ARBA" id="ARBA00022781"/>
    </source>
</evidence>
<dbReference type="InterPro" id="IPR000711">
    <property type="entry name" value="ATPase_OSCP/dsu"/>
</dbReference>
<dbReference type="eggNOG" id="KOG1662">
    <property type="taxonomic scope" value="Eukaryota"/>
</dbReference>
<keyword evidence="9" id="KW-1185">Reference proteome</keyword>
<dbReference type="OrthoDB" id="1262810at2759"/>
<evidence type="ECO:0000256" key="1">
    <source>
        <dbReference type="ARBA" id="ARBA00004370"/>
    </source>
</evidence>
<dbReference type="Gene3D" id="1.10.520.20">
    <property type="entry name" value="N-terminal domain of the delta subunit of the F1F0-ATP synthase"/>
    <property type="match status" value="1"/>
</dbReference>
<keyword evidence="6" id="KW-0472">Membrane</keyword>
<dbReference type="HAMAP" id="MF_01416">
    <property type="entry name" value="ATP_synth_delta_bact"/>
    <property type="match status" value="1"/>
</dbReference>
<dbReference type="Gramene" id="ERN11716">
    <property type="protein sequence ID" value="ERN11716"/>
    <property type="gene ID" value="AMTR_s00022p00232380"/>
</dbReference>
<evidence type="ECO:0000313" key="8">
    <source>
        <dbReference type="EMBL" id="ERN11716.1"/>
    </source>
</evidence>
<dbReference type="GO" id="GO:0009772">
    <property type="term" value="P:photosynthetic electron transport in photosystem II"/>
    <property type="evidence" value="ECO:0000318"/>
    <property type="project" value="GO_Central"/>
</dbReference>